<name>E2C090_HARSA</name>
<protein>
    <submittedName>
        <fullName evidence="1">Protein Cep78-like protein</fullName>
    </submittedName>
</protein>
<dbReference type="InterPro" id="IPR032675">
    <property type="entry name" value="LRR_dom_sf"/>
</dbReference>
<reference evidence="1 2" key="1">
    <citation type="journal article" date="2010" name="Science">
        <title>Genomic comparison of the ants Camponotus floridanus and Harpegnathos saltator.</title>
        <authorList>
            <person name="Bonasio R."/>
            <person name="Zhang G."/>
            <person name="Ye C."/>
            <person name="Mutti N.S."/>
            <person name="Fang X."/>
            <person name="Qin N."/>
            <person name="Donahue G."/>
            <person name="Yang P."/>
            <person name="Li Q."/>
            <person name="Li C."/>
            <person name="Zhang P."/>
            <person name="Huang Z."/>
            <person name="Berger S.L."/>
            <person name="Reinberg D."/>
            <person name="Wang J."/>
            <person name="Liebig J."/>
        </authorList>
    </citation>
    <scope>NUCLEOTIDE SEQUENCE [LARGE SCALE GENOMIC DNA]</scope>
    <source>
        <strain evidence="1 2">R22 G/1</strain>
    </source>
</reference>
<dbReference type="AlphaFoldDB" id="E2C090"/>
<dbReference type="PANTHER" id="PTHR24110:SF3">
    <property type="entry name" value="CENTROSOMAL PROTEIN OF 78 KDA"/>
    <property type="match status" value="1"/>
</dbReference>
<dbReference type="STRING" id="610380.E2C090"/>
<dbReference type="OrthoDB" id="78308at2759"/>
<dbReference type="Pfam" id="PF13516">
    <property type="entry name" value="LRR_6"/>
    <property type="match status" value="2"/>
</dbReference>
<proteinExistence type="predicted"/>
<gene>
    <name evidence="1" type="ORF">EAI_17440</name>
</gene>
<dbReference type="EMBL" id="GL451753">
    <property type="protein sequence ID" value="EFN78642.1"/>
    <property type="molecule type" value="Genomic_DNA"/>
</dbReference>
<dbReference type="PANTHER" id="PTHR24110">
    <property type="entry name" value="CENTROSOMAL PROTEIN OF 78 KDA"/>
    <property type="match status" value="1"/>
</dbReference>
<organism evidence="2">
    <name type="scientific">Harpegnathos saltator</name>
    <name type="common">Jerdon's jumping ant</name>
    <dbReference type="NCBI Taxonomy" id="610380"/>
    <lineage>
        <taxon>Eukaryota</taxon>
        <taxon>Metazoa</taxon>
        <taxon>Ecdysozoa</taxon>
        <taxon>Arthropoda</taxon>
        <taxon>Hexapoda</taxon>
        <taxon>Insecta</taxon>
        <taxon>Pterygota</taxon>
        <taxon>Neoptera</taxon>
        <taxon>Endopterygota</taxon>
        <taxon>Hymenoptera</taxon>
        <taxon>Apocrita</taxon>
        <taxon>Aculeata</taxon>
        <taxon>Formicoidea</taxon>
        <taxon>Formicidae</taxon>
        <taxon>Ponerinae</taxon>
        <taxon>Ponerini</taxon>
        <taxon>Harpegnathos</taxon>
    </lineage>
</organism>
<sequence length="419" mass="48477">MITSLELDGIPLAPKYIKILSDGLASNRNLRSLSLIRCQIGDAGCDLLLESLQCNPSLHILNLSSCCLTNRSATCLSLYLKKRRVDLLRSVWNESTLSREDVDETMKEGLQVLILDKNYKFTDIGLRQLIHVLKSDFWLKKLCLRCCGISERGGQITLELLRTNSVITQIDLRENKVPADISQIIHKLLKTRKHKWERVSMQKRLLSHKHVRTRDIIAKRTSQCALKKNKCITNPDYLQLRMQDNCVSQIWCPTYMRRTTSENSKVHKAHDTVRGKHIQWTNVQQMQKRLSLMIKRNQNLIAALENNADFLTEERNRRLSAEEAYHKLQPRLKSLRKKIAVQNSTCSAARYENQAYTNLLNIFDKLAIFTNEEKFRIDGRGVEAESGGNKIKSAVYRCKSQPCKNELAYLWRKRPNGRE</sequence>
<dbReference type="SMART" id="SM00368">
    <property type="entry name" value="LRR_RI"/>
    <property type="match status" value="4"/>
</dbReference>
<keyword evidence="2" id="KW-1185">Reference proteome</keyword>
<evidence type="ECO:0000313" key="1">
    <source>
        <dbReference type="EMBL" id="EFN78642.1"/>
    </source>
</evidence>
<dbReference type="Gene3D" id="3.80.10.10">
    <property type="entry name" value="Ribonuclease Inhibitor"/>
    <property type="match status" value="2"/>
</dbReference>
<dbReference type="OMA" id="CHFDSIL"/>
<dbReference type="Proteomes" id="UP000008237">
    <property type="component" value="Unassembled WGS sequence"/>
</dbReference>
<dbReference type="SUPFAM" id="SSF52047">
    <property type="entry name" value="RNI-like"/>
    <property type="match status" value="1"/>
</dbReference>
<accession>E2C090</accession>
<dbReference type="InParanoid" id="E2C090"/>
<dbReference type="InterPro" id="IPR001611">
    <property type="entry name" value="Leu-rich_rpt"/>
</dbReference>
<evidence type="ECO:0000313" key="2">
    <source>
        <dbReference type="Proteomes" id="UP000008237"/>
    </source>
</evidence>